<dbReference type="Pfam" id="PF12729">
    <property type="entry name" value="4HB_MCP_1"/>
    <property type="match status" value="1"/>
</dbReference>
<dbReference type="RefSeq" id="WP_061834102.1">
    <property type="nucleotide sequence ID" value="NZ_LUKE01000001.1"/>
</dbReference>
<name>A0A150WQ71_BDEBC</name>
<keyword evidence="9" id="KW-1185">Reference proteome</keyword>
<dbReference type="Pfam" id="PF00015">
    <property type="entry name" value="MCPsignal"/>
    <property type="match status" value="1"/>
</dbReference>
<comment type="caution">
    <text evidence="8">The sequence shown here is derived from an EMBL/GenBank/DDBJ whole genome shotgun (WGS) entry which is preliminary data.</text>
</comment>
<reference evidence="8 9" key="1">
    <citation type="submission" date="2016-03" db="EMBL/GenBank/DDBJ databases">
        <authorList>
            <person name="Ploux O."/>
        </authorList>
    </citation>
    <scope>NUCLEOTIDE SEQUENCE [LARGE SCALE GENOMIC DNA]</scope>
    <source>
        <strain evidence="8 9">R0</strain>
    </source>
</reference>
<dbReference type="GO" id="GO:0006935">
    <property type="term" value="P:chemotaxis"/>
    <property type="evidence" value="ECO:0007669"/>
    <property type="project" value="InterPro"/>
</dbReference>
<protein>
    <recommendedName>
        <fullName evidence="7">Methyl-accepting transducer domain-containing protein</fullName>
    </recommendedName>
</protein>
<dbReference type="GO" id="GO:0004888">
    <property type="term" value="F:transmembrane signaling receptor activity"/>
    <property type="evidence" value="ECO:0007669"/>
    <property type="project" value="InterPro"/>
</dbReference>
<dbReference type="PROSITE" id="PS50111">
    <property type="entry name" value="CHEMOTAXIS_TRANSDUC_2"/>
    <property type="match status" value="1"/>
</dbReference>
<keyword evidence="2" id="KW-0488">Methylation</keyword>
<evidence type="ECO:0000256" key="6">
    <source>
        <dbReference type="SAM" id="Phobius"/>
    </source>
</evidence>
<dbReference type="Gene3D" id="1.10.287.950">
    <property type="entry name" value="Methyl-accepting chemotaxis protein"/>
    <property type="match status" value="1"/>
</dbReference>
<sequence length="535" mass="56889">MNVRLSLKAKLIALCLFINSVAVIVGLISFLGLKDVAQSYEQVANVALPNLASADQMYLSYRKVRIELRTLGLPGLSKEQADKSVAGVREAIEEYEVANEKYASLPFAPGEEELYKKVDEAWHAFKNTGGVALKLYASGTQEDRAKLMEIFLVECPAKAEVYGKQMDALQKFIHHNSETWVGEARSETDTTNKIILWVIILGSIGGLACGSWFAVKLSKSIANITKTLADGADQVNQASTQIATSAQILSQSSTQQASSLEETVATMEELTAMVKLNTDNARQAASLSAQTRDVATAGEQKIQTLIKSIEAISEDSKKIADITSVIDDIAFQTNLLALNASVEAARAGEQGKGFAVVAEAVRNLAQRSAESAKSISALISSSVERIEKGARQASESGEVLAEIVHSAKKVSDLNGEISTASAEQSNGIVQIGKAMNQLDQVTQENASASEESAAASEELSSQSANLKNTVHSLSVIIGVSEPVAETEAIPHVKSVSSAAPALKTFKPKNSAKSLASELIPFEDPGTRTVGTLKGF</sequence>
<keyword evidence="4" id="KW-0807">Transducer</keyword>
<evidence type="ECO:0000259" key="7">
    <source>
        <dbReference type="PROSITE" id="PS50111"/>
    </source>
</evidence>
<dbReference type="InterPro" id="IPR051310">
    <property type="entry name" value="MCP_chemotaxis"/>
</dbReference>
<dbReference type="SUPFAM" id="SSF58104">
    <property type="entry name" value="Methyl-accepting chemotaxis protein (MCP) signaling domain"/>
    <property type="match status" value="1"/>
</dbReference>
<gene>
    <name evidence="8" type="ORF">AZI86_05700</name>
</gene>
<dbReference type="FunFam" id="1.10.287.950:FF:000001">
    <property type="entry name" value="Methyl-accepting chemotaxis sensory transducer"/>
    <property type="match status" value="1"/>
</dbReference>
<dbReference type="InterPro" id="IPR004089">
    <property type="entry name" value="MCPsignal_dom"/>
</dbReference>
<dbReference type="SMART" id="SM00283">
    <property type="entry name" value="MA"/>
    <property type="match status" value="1"/>
</dbReference>
<dbReference type="InterPro" id="IPR024478">
    <property type="entry name" value="HlyB_4HB_MCP"/>
</dbReference>
<keyword evidence="6" id="KW-0472">Membrane</keyword>
<evidence type="ECO:0000256" key="3">
    <source>
        <dbReference type="ARBA" id="ARBA00029447"/>
    </source>
</evidence>
<comment type="subcellular location">
    <subcellularLocation>
        <location evidence="1">Membrane</location>
    </subcellularLocation>
</comment>
<dbReference type="InterPro" id="IPR004090">
    <property type="entry name" value="Chemotax_Me-accpt_rcpt"/>
</dbReference>
<feature type="coiled-coil region" evidence="5">
    <location>
        <begin position="431"/>
        <end position="458"/>
    </location>
</feature>
<evidence type="ECO:0000256" key="2">
    <source>
        <dbReference type="ARBA" id="ARBA00022481"/>
    </source>
</evidence>
<keyword evidence="5" id="KW-0175">Coiled coil</keyword>
<organism evidence="8 9">
    <name type="scientific">Bdellovibrio bacteriovorus</name>
    <dbReference type="NCBI Taxonomy" id="959"/>
    <lineage>
        <taxon>Bacteria</taxon>
        <taxon>Pseudomonadati</taxon>
        <taxon>Bdellovibrionota</taxon>
        <taxon>Bdellovibrionia</taxon>
        <taxon>Bdellovibrionales</taxon>
        <taxon>Pseudobdellovibrionaceae</taxon>
        <taxon>Bdellovibrio</taxon>
    </lineage>
</organism>
<keyword evidence="6" id="KW-0812">Transmembrane</keyword>
<evidence type="ECO:0000313" key="9">
    <source>
        <dbReference type="Proteomes" id="UP000075320"/>
    </source>
</evidence>
<keyword evidence="6" id="KW-1133">Transmembrane helix</keyword>
<dbReference type="GO" id="GO:0005886">
    <property type="term" value="C:plasma membrane"/>
    <property type="evidence" value="ECO:0007669"/>
    <property type="project" value="TreeGrafter"/>
</dbReference>
<dbReference type="EMBL" id="LUKE01000001">
    <property type="protein sequence ID" value="KYG66538.1"/>
    <property type="molecule type" value="Genomic_DNA"/>
</dbReference>
<dbReference type="PANTHER" id="PTHR43531:SF14">
    <property type="entry name" value="METHYL-ACCEPTING CHEMOTAXIS PROTEIN I-RELATED"/>
    <property type="match status" value="1"/>
</dbReference>
<dbReference type="Proteomes" id="UP000075320">
    <property type="component" value="Unassembled WGS sequence"/>
</dbReference>
<dbReference type="PANTHER" id="PTHR43531">
    <property type="entry name" value="PROTEIN ICFG"/>
    <property type="match status" value="1"/>
</dbReference>
<evidence type="ECO:0000256" key="1">
    <source>
        <dbReference type="ARBA" id="ARBA00004370"/>
    </source>
</evidence>
<comment type="similarity">
    <text evidence="3">Belongs to the methyl-accepting chemotaxis (MCP) protein family.</text>
</comment>
<dbReference type="AlphaFoldDB" id="A0A150WQ71"/>
<feature type="transmembrane region" description="Helical" evidence="6">
    <location>
        <begin position="12"/>
        <end position="33"/>
    </location>
</feature>
<feature type="transmembrane region" description="Helical" evidence="6">
    <location>
        <begin position="194"/>
        <end position="215"/>
    </location>
</feature>
<dbReference type="CDD" id="cd11386">
    <property type="entry name" value="MCP_signal"/>
    <property type="match status" value="1"/>
</dbReference>
<evidence type="ECO:0000256" key="5">
    <source>
        <dbReference type="SAM" id="Coils"/>
    </source>
</evidence>
<proteinExistence type="inferred from homology"/>
<dbReference type="GO" id="GO:0007165">
    <property type="term" value="P:signal transduction"/>
    <property type="evidence" value="ECO:0007669"/>
    <property type="project" value="UniProtKB-KW"/>
</dbReference>
<accession>A0A150WQ71</accession>
<evidence type="ECO:0000256" key="4">
    <source>
        <dbReference type="PROSITE-ProRule" id="PRU00284"/>
    </source>
</evidence>
<dbReference type="PRINTS" id="PR00260">
    <property type="entry name" value="CHEMTRNSDUCR"/>
</dbReference>
<feature type="domain" description="Methyl-accepting transducer" evidence="7">
    <location>
        <begin position="231"/>
        <end position="460"/>
    </location>
</feature>
<evidence type="ECO:0000313" key="8">
    <source>
        <dbReference type="EMBL" id="KYG66538.1"/>
    </source>
</evidence>